<evidence type="ECO:0000256" key="1">
    <source>
        <dbReference type="SAM" id="MobiDB-lite"/>
    </source>
</evidence>
<dbReference type="GO" id="GO:0003676">
    <property type="term" value="F:nucleic acid binding"/>
    <property type="evidence" value="ECO:0007669"/>
    <property type="project" value="InterPro"/>
</dbReference>
<evidence type="ECO:0000313" key="2">
    <source>
        <dbReference type="EMBL" id="PKI51378.1"/>
    </source>
</evidence>
<dbReference type="Proteomes" id="UP000233551">
    <property type="component" value="Unassembled WGS sequence"/>
</dbReference>
<name>A0A2I0J566_PUNGR</name>
<sequence length="175" mass="19977">MVRSICGEKSKQWDFALAQAEFAYNSAVHSATGRSPFSIVYQKVPRHAINLIKLPKTYKGNAAAESMTNEVQSMQQQVHKKLEVTNAKYKKAVDKHLKERLFLELDVVMVFLRKEIFYVGSYNKLKPKKYGSYKAKDPKERLKEPGVGSDRTNGRHENRSILMITIGPFELPSDV</sequence>
<feature type="region of interest" description="Disordered" evidence="1">
    <location>
        <begin position="136"/>
        <end position="155"/>
    </location>
</feature>
<proteinExistence type="predicted"/>
<organism evidence="2 3">
    <name type="scientific">Punica granatum</name>
    <name type="common">Pomegranate</name>
    <dbReference type="NCBI Taxonomy" id="22663"/>
    <lineage>
        <taxon>Eukaryota</taxon>
        <taxon>Viridiplantae</taxon>
        <taxon>Streptophyta</taxon>
        <taxon>Embryophyta</taxon>
        <taxon>Tracheophyta</taxon>
        <taxon>Spermatophyta</taxon>
        <taxon>Magnoliopsida</taxon>
        <taxon>eudicotyledons</taxon>
        <taxon>Gunneridae</taxon>
        <taxon>Pentapetalae</taxon>
        <taxon>rosids</taxon>
        <taxon>malvids</taxon>
        <taxon>Myrtales</taxon>
        <taxon>Lythraceae</taxon>
        <taxon>Punica</taxon>
    </lineage>
</organism>
<comment type="caution">
    <text evidence="2">The sequence shown here is derived from an EMBL/GenBank/DDBJ whole genome shotgun (WGS) entry which is preliminary data.</text>
</comment>
<dbReference type="EMBL" id="PGOL01002010">
    <property type="protein sequence ID" value="PKI51378.1"/>
    <property type="molecule type" value="Genomic_DNA"/>
</dbReference>
<gene>
    <name evidence="2" type="ORF">CRG98_028239</name>
</gene>
<dbReference type="AlphaFoldDB" id="A0A2I0J566"/>
<evidence type="ECO:0008006" key="4">
    <source>
        <dbReference type="Google" id="ProtNLM"/>
    </source>
</evidence>
<reference evidence="2 3" key="1">
    <citation type="submission" date="2017-11" db="EMBL/GenBank/DDBJ databases">
        <title>De-novo sequencing of pomegranate (Punica granatum L.) genome.</title>
        <authorList>
            <person name="Akparov Z."/>
            <person name="Amiraslanov A."/>
            <person name="Hajiyeva S."/>
            <person name="Abbasov M."/>
            <person name="Kaur K."/>
            <person name="Hamwieh A."/>
            <person name="Solovyev V."/>
            <person name="Salamov A."/>
            <person name="Braich B."/>
            <person name="Kosarev P."/>
            <person name="Mahmoud A."/>
            <person name="Hajiyev E."/>
            <person name="Babayeva S."/>
            <person name="Izzatullayeva V."/>
            <person name="Mammadov A."/>
            <person name="Mammadov A."/>
            <person name="Sharifova S."/>
            <person name="Ojaghi J."/>
            <person name="Eynullazada K."/>
            <person name="Bayramov B."/>
            <person name="Abdulazimova A."/>
            <person name="Shahmuradov I."/>
        </authorList>
    </citation>
    <scope>NUCLEOTIDE SEQUENCE [LARGE SCALE GENOMIC DNA]</scope>
    <source>
        <strain evidence="3">cv. AG2017</strain>
        <tissue evidence="2">Leaf</tissue>
    </source>
</reference>
<dbReference type="InterPro" id="IPR036397">
    <property type="entry name" value="RNaseH_sf"/>
</dbReference>
<accession>A0A2I0J566</accession>
<protein>
    <recommendedName>
        <fullName evidence="4">Integrase catalytic domain-containing protein</fullName>
    </recommendedName>
</protein>
<evidence type="ECO:0000313" key="3">
    <source>
        <dbReference type="Proteomes" id="UP000233551"/>
    </source>
</evidence>
<keyword evidence="3" id="KW-1185">Reference proteome</keyword>
<dbReference type="Gene3D" id="3.30.420.10">
    <property type="entry name" value="Ribonuclease H-like superfamily/Ribonuclease H"/>
    <property type="match status" value="1"/>
</dbReference>
<dbReference type="STRING" id="22663.A0A2I0J566"/>